<dbReference type="InterPro" id="IPR043129">
    <property type="entry name" value="ATPase_NBD"/>
</dbReference>
<dbReference type="Gene3D" id="3.30.420.40">
    <property type="match status" value="2"/>
</dbReference>
<evidence type="ECO:0000313" key="2">
    <source>
        <dbReference type="EMBL" id="MFD1981624.1"/>
    </source>
</evidence>
<dbReference type="SUPFAM" id="SSF53067">
    <property type="entry name" value="Actin-like ATPase domain"/>
    <property type="match status" value="2"/>
</dbReference>
<dbReference type="EMBL" id="JBHUGZ010000001">
    <property type="protein sequence ID" value="MFD1981624.1"/>
    <property type="molecule type" value="Genomic_DNA"/>
</dbReference>
<accession>A0ABW4U437</accession>
<proteinExistence type="predicted"/>
<dbReference type="CDD" id="cd24007">
    <property type="entry name" value="ASKHA_NBD_eukNAGK-like"/>
    <property type="match status" value="1"/>
</dbReference>
<dbReference type="PANTHER" id="PTHR43190:SF3">
    <property type="entry name" value="N-ACETYL-D-GLUCOSAMINE KINASE"/>
    <property type="match status" value="1"/>
</dbReference>
<evidence type="ECO:0000259" key="1">
    <source>
        <dbReference type="Pfam" id="PF01869"/>
    </source>
</evidence>
<dbReference type="PANTHER" id="PTHR43190">
    <property type="entry name" value="N-ACETYL-D-GLUCOSAMINE KINASE"/>
    <property type="match status" value="1"/>
</dbReference>
<dbReference type="InterPro" id="IPR002731">
    <property type="entry name" value="ATPase_BadF"/>
</dbReference>
<organism evidence="2 3">
    <name type="scientific">Mesorhizobium newzealandense</name>
    <dbReference type="NCBI Taxonomy" id="1300302"/>
    <lineage>
        <taxon>Bacteria</taxon>
        <taxon>Pseudomonadati</taxon>
        <taxon>Pseudomonadota</taxon>
        <taxon>Alphaproteobacteria</taxon>
        <taxon>Hyphomicrobiales</taxon>
        <taxon>Phyllobacteriaceae</taxon>
        <taxon>Mesorhizobium</taxon>
    </lineage>
</organism>
<evidence type="ECO:0000313" key="3">
    <source>
        <dbReference type="Proteomes" id="UP001597405"/>
    </source>
</evidence>
<keyword evidence="3" id="KW-1185">Reference proteome</keyword>
<dbReference type="RefSeq" id="WP_379093363.1">
    <property type="nucleotide sequence ID" value="NZ_JBHUGZ010000001.1"/>
</dbReference>
<gene>
    <name evidence="2" type="ORF">ACFSOZ_02740</name>
</gene>
<sequence length="312" mass="31878">MNQKLLAGVDIGGTKTRIMASRGSLTMVDETIVTDGWRIRQMEADAVKLAGIVIDLCGGSAPDAMAVGAHGCDTDEQCRRFQALLSQQTGGKVQVVNDAELMVPAAGYVDGVGVVAGTGSIAVARTAEGRMLAAGGWGWILGDEGSAAALVREAAKAIRGVLDRGQDGDPLIGALMRELDTDDQTKLGILLNETRGAAIWGRYANAVFDAAVAGSPLAIRVIREGGAGLAALVEVLIERGANAALVVAGGGVIAEQPMLMKAFVEAMASISPSSQVVLLREPPVIGAVAIARRLVAASGGASQSNASTVEHE</sequence>
<feature type="domain" description="ATPase BadF/BadG/BcrA/BcrD type" evidence="1">
    <location>
        <begin position="8"/>
        <end position="288"/>
    </location>
</feature>
<reference evidence="3" key="1">
    <citation type="journal article" date="2019" name="Int. J. Syst. Evol. Microbiol.">
        <title>The Global Catalogue of Microorganisms (GCM) 10K type strain sequencing project: providing services to taxonomists for standard genome sequencing and annotation.</title>
        <authorList>
            <consortium name="The Broad Institute Genomics Platform"/>
            <consortium name="The Broad Institute Genome Sequencing Center for Infectious Disease"/>
            <person name="Wu L."/>
            <person name="Ma J."/>
        </authorList>
    </citation>
    <scope>NUCLEOTIDE SEQUENCE [LARGE SCALE GENOMIC DNA]</scope>
    <source>
        <strain evidence="3">CGMCC 1.16225</strain>
    </source>
</reference>
<dbReference type="Pfam" id="PF01869">
    <property type="entry name" value="BcrAD_BadFG"/>
    <property type="match status" value="1"/>
</dbReference>
<name>A0ABW4U437_9HYPH</name>
<dbReference type="Proteomes" id="UP001597405">
    <property type="component" value="Unassembled WGS sequence"/>
</dbReference>
<dbReference type="InterPro" id="IPR052519">
    <property type="entry name" value="Euk-type_GlcNAc_Kinase"/>
</dbReference>
<comment type="caution">
    <text evidence="2">The sequence shown here is derived from an EMBL/GenBank/DDBJ whole genome shotgun (WGS) entry which is preliminary data.</text>
</comment>
<protein>
    <submittedName>
        <fullName evidence="2">BadF/BadG/BcrA/BcrD ATPase family protein</fullName>
    </submittedName>
</protein>